<name>A0A060YYB8_ONCMY</name>
<gene>
    <name evidence="3" type="ORF">GSONMT00052219001</name>
</gene>
<dbReference type="GO" id="GO:0008202">
    <property type="term" value="P:steroid metabolic process"/>
    <property type="evidence" value="ECO:0007669"/>
    <property type="project" value="TreeGrafter"/>
</dbReference>
<dbReference type="STRING" id="8022.A0A060YYB8"/>
<accession>A0A060YYB8</accession>
<evidence type="ECO:0000256" key="1">
    <source>
        <dbReference type="ARBA" id="ARBA00006484"/>
    </source>
</evidence>
<dbReference type="InterPro" id="IPR036291">
    <property type="entry name" value="NAD(P)-bd_dom_sf"/>
</dbReference>
<protein>
    <submittedName>
        <fullName evidence="3">Uncharacterized protein</fullName>
    </submittedName>
</protein>
<evidence type="ECO:0000313" key="3">
    <source>
        <dbReference type="EMBL" id="CDQ94035.1"/>
    </source>
</evidence>
<dbReference type="PANTHER" id="PTHR43313">
    <property type="entry name" value="SHORT-CHAIN DEHYDROGENASE/REDUCTASE FAMILY 9C"/>
    <property type="match status" value="1"/>
</dbReference>
<proteinExistence type="inferred from homology"/>
<feature type="transmembrane region" description="Helical" evidence="2">
    <location>
        <begin position="97"/>
        <end position="117"/>
    </location>
</feature>
<feature type="transmembrane region" description="Helical" evidence="2">
    <location>
        <begin position="43"/>
        <end position="61"/>
    </location>
</feature>
<dbReference type="PANTHER" id="PTHR43313:SF36">
    <property type="entry name" value="D-BETA-HYDROXYBUTYRATE DEHYDROGENASE, MITOCHONDRIAL"/>
    <property type="match status" value="1"/>
</dbReference>
<keyword evidence="2" id="KW-0472">Membrane</keyword>
<keyword evidence="2" id="KW-1133">Transmembrane helix</keyword>
<evidence type="ECO:0000313" key="4">
    <source>
        <dbReference type="Proteomes" id="UP000193380"/>
    </source>
</evidence>
<dbReference type="Proteomes" id="UP000193380">
    <property type="component" value="Unassembled WGS sequence"/>
</dbReference>
<dbReference type="GO" id="GO:0016491">
    <property type="term" value="F:oxidoreductase activity"/>
    <property type="evidence" value="ECO:0007669"/>
    <property type="project" value="TreeGrafter"/>
</dbReference>
<organism evidence="3 4">
    <name type="scientific">Oncorhynchus mykiss</name>
    <name type="common">Rainbow trout</name>
    <name type="synonym">Salmo gairdneri</name>
    <dbReference type="NCBI Taxonomy" id="8022"/>
    <lineage>
        <taxon>Eukaryota</taxon>
        <taxon>Metazoa</taxon>
        <taxon>Chordata</taxon>
        <taxon>Craniata</taxon>
        <taxon>Vertebrata</taxon>
        <taxon>Euteleostomi</taxon>
        <taxon>Actinopterygii</taxon>
        <taxon>Neopterygii</taxon>
        <taxon>Teleostei</taxon>
        <taxon>Protacanthopterygii</taxon>
        <taxon>Salmoniformes</taxon>
        <taxon>Salmonidae</taxon>
        <taxon>Salmoninae</taxon>
        <taxon>Oncorhynchus</taxon>
    </lineage>
</organism>
<reference evidence="3" key="2">
    <citation type="submission" date="2014-03" db="EMBL/GenBank/DDBJ databases">
        <authorList>
            <person name="Genoscope - CEA"/>
        </authorList>
    </citation>
    <scope>NUCLEOTIDE SEQUENCE</scope>
</reference>
<evidence type="ECO:0000256" key="2">
    <source>
        <dbReference type="SAM" id="Phobius"/>
    </source>
</evidence>
<feature type="transmembrane region" description="Helical" evidence="2">
    <location>
        <begin position="137"/>
        <end position="163"/>
    </location>
</feature>
<dbReference type="SUPFAM" id="SSF51735">
    <property type="entry name" value="NAD(P)-binding Rossmann-fold domains"/>
    <property type="match status" value="1"/>
</dbReference>
<dbReference type="PaxDb" id="8022-A0A060YYB8"/>
<dbReference type="AlphaFoldDB" id="A0A060YYB8"/>
<sequence length="170" mass="18750">MASLPFVRGALLVSFSVLLTVVLGFGLPALLNAVAKCCGFPETSVSECIVGVYFIFVLYVATPRIPRGTIEVKGKAVFITGCDSGFGHATAKHLHKLGFTVFAGCLFKVMLLVYVQVNCLFKVMLLVYVQVNCLFKVMLLVYVQVNCLFKVMLLVYVQVNCLFKVMFISR</sequence>
<reference evidence="3" key="1">
    <citation type="journal article" date="2014" name="Nat. Commun.">
        <title>The rainbow trout genome provides novel insights into evolution after whole-genome duplication in vertebrates.</title>
        <authorList>
            <person name="Berthelot C."/>
            <person name="Brunet F."/>
            <person name="Chalopin D."/>
            <person name="Juanchich A."/>
            <person name="Bernard M."/>
            <person name="Noel B."/>
            <person name="Bento P."/>
            <person name="Da Silva C."/>
            <person name="Labadie K."/>
            <person name="Alberti A."/>
            <person name="Aury J.M."/>
            <person name="Louis A."/>
            <person name="Dehais P."/>
            <person name="Bardou P."/>
            <person name="Montfort J."/>
            <person name="Klopp C."/>
            <person name="Cabau C."/>
            <person name="Gaspin C."/>
            <person name="Thorgaard G.H."/>
            <person name="Boussaha M."/>
            <person name="Quillet E."/>
            <person name="Guyomard R."/>
            <person name="Galiana D."/>
            <person name="Bobe J."/>
            <person name="Volff J.N."/>
            <person name="Genet C."/>
            <person name="Wincker P."/>
            <person name="Jaillon O."/>
            <person name="Roest Crollius H."/>
            <person name="Guiguen Y."/>
        </authorList>
    </citation>
    <scope>NUCLEOTIDE SEQUENCE [LARGE SCALE GENOMIC DNA]</scope>
</reference>
<keyword evidence="2" id="KW-0812">Transmembrane</keyword>
<dbReference type="EMBL" id="FR916655">
    <property type="protein sequence ID" value="CDQ94035.1"/>
    <property type="molecule type" value="Genomic_DNA"/>
</dbReference>
<dbReference type="Gene3D" id="3.40.50.720">
    <property type="entry name" value="NAD(P)-binding Rossmann-like Domain"/>
    <property type="match status" value="1"/>
</dbReference>
<comment type="similarity">
    <text evidence="1">Belongs to the short-chain dehydrogenases/reductases (SDR) family.</text>
</comment>